<protein>
    <submittedName>
        <fullName evidence="2">Putative secreted protein</fullName>
    </submittedName>
</protein>
<name>A0A6M2DVE3_XENCH</name>
<feature type="signal peptide" evidence="1">
    <location>
        <begin position="1"/>
        <end position="35"/>
    </location>
</feature>
<evidence type="ECO:0000313" key="2">
    <source>
        <dbReference type="EMBL" id="NOV49914.1"/>
    </source>
</evidence>
<proteinExistence type="predicted"/>
<sequence>MSFKQAKMMHTILLLLESILFGLFVCAILVDQVQAILTDETAIEAKQQKGGWRYHKSKLALLSEVCGRGHPILWLLPCQTTHRKQGEPLLTHDV</sequence>
<dbReference type="AlphaFoldDB" id="A0A6M2DVE3"/>
<dbReference type="EMBL" id="GIIL01006188">
    <property type="protein sequence ID" value="NOV49914.1"/>
    <property type="molecule type" value="Transcribed_RNA"/>
</dbReference>
<feature type="chain" id="PRO_5026655822" evidence="1">
    <location>
        <begin position="36"/>
        <end position="94"/>
    </location>
</feature>
<accession>A0A6M2DVE3</accession>
<reference evidence="2" key="1">
    <citation type="submission" date="2020-03" db="EMBL/GenBank/DDBJ databases">
        <title>Transcriptomic Profiling of the Digestive Tract of the Rat Flea, Xenopsylla cheopis, Following Blood Feeding and Infection with Yersinia pestis.</title>
        <authorList>
            <person name="Bland D.M."/>
            <person name="Martens C.A."/>
            <person name="Virtaneva K."/>
            <person name="Kanakabandi K."/>
            <person name="Long D."/>
            <person name="Rosenke R."/>
            <person name="Saturday G.A."/>
            <person name="Hoyt F.H."/>
            <person name="Bruno D.P."/>
            <person name="Ribeiro J.M.C."/>
            <person name="Hinnebusch J."/>
        </authorList>
    </citation>
    <scope>NUCLEOTIDE SEQUENCE</scope>
</reference>
<organism evidence="2">
    <name type="scientific">Xenopsylla cheopis</name>
    <name type="common">Oriental rat flea</name>
    <name type="synonym">Pulex cheopis</name>
    <dbReference type="NCBI Taxonomy" id="163159"/>
    <lineage>
        <taxon>Eukaryota</taxon>
        <taxon>Metazoa</taxon>
        <taxon>Ecdysozoa</taxon>
        <taxon>Arthropoda</taxon>
        <taxon>Hexapoda</taxon>
        <taxon>Insecta</taxon>
        <taxon>Pterygota</taxon>
        <taxon>Neoptera</taxon>
        <taxon>Endopterygota</taxon>
        <taxon>Siphonaptera</taxon>
        <taxon>Pulicidae</taxon>
        <taxon>Xenopsyllinae</taxon>
        <taxon>Xenopsylla</taxon>
    </lineage>
</organism>
<evidence type="ECO:0000256" key="1">
    <source>
        <dbReference type="SAM" id="SignalP"/>
    </source>
</evidence>
<keyword evidence="1" id="KW-0732">Signal</keyword>